<evidence type="ECO:0000259" key="8">
    <source>
        <dbReference type="Pfam" id="PF22536"/>
    </source>
</evidence>
<dbReference type="Pfam" id="PF22536">
    <property type="entry name" value="WHD_POLR3C"/>
    <property type="match status" value="1"/>
</dbReference>
<reference evidence="9" key="2">
    <citation type="submission" date="2023-06" db="EMBL/GenBank/DDBJ databases">
        <authorList>
            <person name="Ma L."/>
            <person name="Liu K.-W."/>
            <person name="Li Z."/>
            <person name="Hsiao Y.-Y."/>
            <person name="Qi Y."/>
            <person name="Fu T."/>
            <person name="Tang G."/>
            <person name="Zhang D."/>
            <person name="Sun W.-H."/>
            <person name="Liu D.-K."/>
            <person name="Li Y."/>
            <person name="Chen G.-Z."/>
            <person name="Liu X.-D."/>
            <person name="Liao X.-Y."/>
            <person name="Jiang Y.-T."/>
            <person name="Yu X."/>
            <person name="Hao Y."/>
            <person name="Huang J."/>
            <person name="Zhao X.-W."/>
            <person name="Ke S."/>
            <person name="Chen Y.-Y."/>
            <person name="Wu W.-L."/>
            <person name="Hsu J.-L."/>
            <person name="Lin Y.-F."/>
            <person name="Huang M.-D."/>
            <person name="Li C.-Y."/>
            <person name="Huang L."/>
            <person name="Wang Z.-W."/>
            <person name="Zhao X."/>
            <person name="Zhong W.-Y."/>
            <person name="Peng D.-H."/>
            <person name="Ahmad S."/>
            <person name="Lan S."/>
            <person name="Zhang J.-S."/>
            <person name="Tsai W.-C."/>
            <person name="Van De Peer Y."/>
            <person name="Liu Z.-J."/>
        </authorList>
    </citation>
    <scope>NUCLEOTIDE SEQUENCE</scope>
    <source>
        <strain evidence="9">CP</strain>
        <tissue evidence="9">Leaves</tissue>
    </source>
</reference>
<dbReference type="GO" id="GO:0005666">
    <property type="term" value="C:RNA polymerase III complex"/>
    <property type="evidence" value="ECO:0007669"/>
    <property type="project" value="UniProtKB-UniRule"/>
</dbReference>
<dbReference type="GO" id="GO:0003697">
    <property type="term" value="F:single-stranded DNA binding"/>
    <property type="evidence" value="ECO:0007669"/>
    <property type="project" value="UniProtKB-UniRule"/>
</dbReference>
<dbReference type="InterPro" id="IPR036390">
    <property type="entry name" value="WH_DNA-bd_sf"/>
</dbReference>
<dbReference type="AlphaFoldDB" id="A0AAV9FPV3"/>
<sequence>MRSKLDSDAIIILEAMLELSERNMMKGESSVTLSIDTILQEVSKNPGGSLLTMERVGAGLDLLGSKSLTGGKDGLYKIALWYLLHSLQMESVVLGKFGNEAYRIFRHLADKDQLIETDQVSEFTLVERKVAHGILYKLWKDDFLHMQVVTHGPNNGYKIFLWKVNKGSIVENVLNDIYHAALNLNQQITEFKDIYSDVLSDLKKARKMLRALESSLMKLDESLMLFHDF</sequence>
<comment type="subunit">
    <text evidence="2 7">Component of the RNA polymerase III (Pol III) complex consisting of 17 subunits.</text>
</comment>
<protein>
    <recommendedName>
        <fullName evidence="3 7">DNA-directed RNA polymerase III subunit RPC3</fullName>
        <shortName evidence="7">RNA polymerase III subunit C3</shortName>
    </recommendedName>
</protein>
<dbReference type="InterPro" id="IPR039748">
    <property type="entry name" value="RPC3"/>
</dbReference>
<dbReference type="SUPFAM" id="SSF46785">
    <property type="entry name" value="Winged helix' DNA-binding domain"/>
    <property type="match status" value="1"/>
</dbReference>
<keyword evidence="10" id="KW-1185">Reference proteome</keyword>
<evidence type="ECO:0000256" key="3">
    <source>
        <dbReference type="ARBA" id="ARBA00016689"/>
    </source>
</evidence>
<comment type="subcellular location">
    <subcellularLocation>
        <location evidence="1 7">Nucleus</location>
    </subcellularLocation>
</comment>
<evidence type="ECO:0000256" key="6">
    <source>
        <dbReference type="ARBA" id="ARBA00023242"/>
    </source>
</evidence>
<keyword evidence="5 7" id="KW-0804">Transcription</keyword>
<dbReference type="PANTHER" id="PTHR12949">
    <property type="entry name" value="RNA POLYMERASE III DNA DIRECTED -RELATED"/>
    <property type="match status" value="1"/>
</dbReference>
<dbReference type="InterPro" id="IPR055207">
    <property type="entry name" value="POLR3C_WHD"/>
</dbReference>
<evidence type="ECO:0000256" key="7">
    <source>
        <dbReference type="RuleBase" id="RU367076"/>
    </source>
</evidence>
<evidence type="ECO:0000256" key="1">
    <source>
        <dbReference type="ARBA" id="ARBA00004123"/>
    </source>
</evidence>
<accession>A0AAV9FPV3</accession>
<reference evidence="9" key="1">
    <citation type="journal article" date="2023" name="Nat. Commun.">
        <title>Diploid and tetraploid genomes of Acorus and the evolution of monocots.</title>
        <authorList>
            <person name="Ma L."/>
            <person name="Liu K.W."/>
            <person name="Li Z."/>
            <person name="Hsiao Y.Y."/>
            <person name="Qi Y."/>
            <person name="Fu T."/>
            <person name="Tang G.D."/>
            <person name="Zhang D."/>
            <person name="Sun W.H."/>
            <person name="Liu D.K."/>
            <person name="Li Y."/>
            <person name="Chen G.Z."/>
            <person name="Liu X.D."/>
            <person name="Liao X.Y."/>
            <person name="Jiang Y.T."/>
            <person name="Yu X."/>
            <person name="Hao Y."/>
            <person name="Huang J."/>
            <person name="Zhao X.W."/>
            <person name="Ke S."/>
            <person name="Chen Y.Y."/>
            <person name="Wu W.L."/>
            <person name="Hsu J.L."/>
            <person name="Lin Y.F."/>
            <person name="Huang M.D."/>
            <person name="Li C.Y."/>
            <person name="Huang L."/>
            <person name="Wang Z.W."/>
            <person name="Zhao X."/>
            <person name="Zhong W.Y."/>
            <person name="Peng D.H."/>
            <person name="Ahmad S."/>
            <person name="Lan S."/>
            <person name="Zhang J.S."/>
            <person name="Tsai W.C."/>
            <person name="Van de Peer Y."/>
            <person name="Liu Z.J."/>
        </authorList>
    </citation>
    <scope>NUCLEOTIDE SEQUENCE</scope>
    <source>
        <strain evidence="9">CP</strain>
    </source>
</reference>
<dbReference type="PANTHER" id="PTHR12949:SF0">
    <property type="entry name" value="DNA-DIRECTED RNA POLYMERASE III SUBUNIT RPC3"/>
    <property type="match status" value="1"/>
</dbReference>
<evidence type="ECO:0000313" key="9">
    <source>
        <dbReference type="EMBL" id="KAK1326168.1"/>
    </source>
</evidence>
<keyword evidence="6 7" id="KW-0539">Nucleus</keyword>
<organism evidence="9 10">
    <name type="scientific">Acorus calamus</name>
    <name type="common">Sweet flag</name>
    <dbReference type="NCBI Taxonomy" id="4465"/>
    <lineage>
        <taxon>Eukaryota</taxon>
        <taxon>Viridiplantae</taxon>
        <taxon>Streptophyta</taxon>
        <taxon>Embryophyta</taxon>
        <taxon>Tracheophyta</taxon>
        <taxon>Spermatophyta</taxon>
        <taxon>Magnoliopsida</taxon>
        <taxon>Liliopsida</taxon>
        <taxon>Acoraceae</taxon>
        <taxon>Acorus</taxon>
    </lineage>
</organism>
<name>A0AAV9FPV3_ACOCL</name>
<comment type="function">
    <text evidence="7">DNA-dependent RNA polymerase catalyzes the transcription of DNA into RNA using the four ribonucleoside triphosphates as substrates. Specific core component of RNA polymerase III which synthesizes small RNAs, such as 5S rRNA and tRNAs.</text>
</comment>
<comment type="similarity">
    <text evidence="7">Belongs to the eukaryotic RPC3/POLR3C RNA polymerase subunit family.</text>
</comment>
<dbReference type="InterPro" id="IPR036388">
    <property type="entry name" value="WH-like_DNA-bd_sf"/>
</dbReference>
<feature type="domain" description="DNA-directed RNA polymerase III subunit RPC3 winged-helix" evidence="8">
    <location>
        <begin position="90"/>
        <end position="163"/>
    </location>
</feature>
<dbReference type="EMBL" id="JAUJYO010000001">
    <property type="protein sequence ID" value="KAK1326168.1"/>
    <property type="molecule type" value="Genomic_DNA"/>
</dbReference>
<proteinExistence type="inferred from homology"/>
<dbReference type="Proteomes" id="UP001180020">
    <property type="component" value="Unassembled WGS sequence"/>
</dbReference>
<evidence type="ECO:0000256" key="2">
    <source>
        <dbReference type="ARBA" id="ARBA00011206"/>
    </source>
</evidence>
<evidence type="ECO:0000256" key="4">
    <source>
        <dbReference type="ARBA" id="ARBA00022478"/>
    </source>
</evidence>
<evidence type="ECO:0000256" key="5">
    <source>
        <dbReference type="ARBA" id="ARBA00023163"/>
    </source>
</evidence>
<gene>
    <name evidence="9" type="ORF">QJS10_CPA01g01945</name>
</gene>
<evidence type="ECO:0000313" key="10">
    <source>
        <dbReference type="Proteomes" id="UP001180020"/>
    </source>
</evidence>
<dbReference type="Gene3D" id="1.10.10.10">
    <property type="entry name" value="Winged helix-like DNA-binding domain superfamily/Winged helix DNA-binding domain"/>
    <property type="match status" value="1"/>
</dbReference>
<comment type="caution">
    <text evidence="9">The sequence shown here is derived from an EMBL/GenBank/DDBJ whole genome shotgun (WGS) entry which is preliminary data.</text>
</comment>
<keyword evidence="4 7" id="KW-0240">DNA-directed RNA polymerase</keyword>